<dbReference type="AlphaFoldDB" id="A0A3S3N3H7"/>
<sequence length="215" mass="23667">MNSPKAIKGKARPPKRLLFDKRYGWVFDELKDPKEEALAGSRGMFCILPLAKGVIDIASQSINFAAGSLVKVIQQPDQFSPQALKTKLTDEFQKLMRSVQRPNLNLSALGGNSSILSFSSFQQVHQESSKDVEEVSEAAEDDEGAELEEDPSKGKDGGAGDEVEELERDGEIGEEDVEVVQFPALKDVVEGPEGLSFFVYADVVKEGEGRRRHIR</sequence>
<feature type="compositionally biased region" description="Acidic residues" evidence="1">
    <location>
        <begin position="159"/>
        <end position="177"/>
    </location>
</feature>
<dbReference type="Proteomes" id="UP000283530">
    <property type="component" value="Unassembled WGS sequence"/>
</dbReference>
<dbReference type="PANTHER" id="PTHR48204">
    <property type="entry name" value="OS07G0265100 PROTEIN"/>
    <property type="match status" value="1"/>
</dbReference>
<feature type="region of interest" description="Disordered" evidence="1">
    <location>
        <begin position="129"/>
        <end position="177"/>
    </location>
</feature>
<evidence type="ECO:0000313" key="3">
    <source>
        <dbReference type="Proteomes" id="UP000283530"/>
    </source>
</evidence>
<feature type="compositionally biased region" description="Acidic residues" evidence="1">
    <location>
        <begin position="134"/>
        <end position="149"/>
    </location>
</feature>
<accession>A0A3S3N3H7</accession>
<reference evidence="2 3" key="1">
    <citation type="journal article" date="2019" name="Nat. Plants">
        <title>Stout camphor tree genome fills gaps in understanding of flowering plant genome evolution.</title>
        <authorList>
            <person name="Chaw S.M."/>
            <person name="Liu Y.C."/>
            <person name="Wu Y.W."/>
            <person name="Wang H.Y."/>
            <person name="Lin C.I."/>
            <person name="Wu C.S."/>
            <person name="Ke H.M."/>
            <person name="Chang L.Y."/>
            <person name="Hsu C.Y."/>
            <person name="Yang H.T."/>
            <person name="Sudianto E."/>
            <person name="Hsu M.H."/>
            <person name="Wu K.P."/>
            <person name="Wang L.N."/>
            <person name="Leebens-Mack J.H."/>
            <person name="Tsai I.J."/>
        </authorList>
    </citation>
    <scope>NUCLEOTIDE SEQUENCE [LARGE SCALE GENOMIC DNA]</scope>
    <source>
        <strain evidence="3">cv. Chaw 1501</strain>
        <tissue evidence="2">Young leaves</tissue>
    </source>
</reference>
<proteinExistence type="predicted"/>
<protein>
    <submittedName>
        <fullName evidence="2">Uncharacterized protein</fullName>
    </submittedName>
</protein>
<evidence type="ECO:0000313" key="2">
    <source>
        <dbReference type="EMBL" id="RWR84717.1"/>
    </source>
</evidence>
<evidence type="ECO:0000256" key="1">
    <source>
        <dbReference type="SAM" id="MobiDB-lite"/>
    </source>
</evidence>
<dbReference type="OrthoDB" id="1891930at2759"/>
<gene>
    <name evidence="2" type="ORF">CKAN_01354200</name>
</gene>
<name>A0A3S3N3H7_9MAGN</name>
<dbReference type="EMBL" id="QPKB01000005">
    <property type="protein sequence ID" value="RWR84717.1"/>
    <property type="molecule type" value="Genomic_DNA"/>
</dbReference>
<organism evidence="2 3">
    <name type="scientific">Cinnamomum micranthum f. kanehirae</name>
    <dbReference type="NCBI Taxonomy" id="337451"/>
    <lineage>
        <taxon>Eukaryota</taxon>
        <taxon>Viridiplantae</taxon>
        <taxon>Streptophyta</taxon>
        <taxon>Embryophyta</taxon>
        <taxon>Tracheophyta</taxon>
        <taxon>Spermatophyta</taxon>
        <taxon>Magnoliopsida</taxon>
        <taxon>Magnoliidae</taxon>
        <taxon>Laurales</taxon>
        <taxon>Lauraceae</taxon>
        <taxon>Cinnamomum</taxon>
    </lineage>
</organism>
<keyword evidence="3" id="KW-1185">Reference proteome</keyword>
<dbReference type="PANTHER" id="PTHR48204:SF1">
    <property type="entry name" value="OS07G0265100 PROTEIN"/>
    <property type="match status" value="1"/>
</dbReference>
<comment type="caution">
    <text evidence="2">The sequence shown here is derived from an EMBL/GenBank/DDBJ whole genome shotgun (WGS) entry which is preliminary data.</text>
</comment>